<dbReference type="EMBL" id="JXAK01000009">
    <property type="protein sequence ID" value="KIL41464.1"/>
    <property type="molecule type" value="Genomic_DNA"/>
</dbReference>
<feature type="domain" description="Teneurin-like YD-shell" evidence="3">
    <location>
        <begin position="424"/>
        <end position="527"/>
    </location>
</feature>
<name>A0ABR5AKC1_9BACL</name>
<feature type="domain" description="Teneurin-like YD-shell" evidence="3">
    <location>
        <begin position="271"/>
        <end position="386"/>
    </location>
</feature>
<reference evidence="4 5" key="1">
    <citation type="submission" date="2014-12" db="EMBL/GenBank/DDBJ databases">
        <title>Draft genome sequence of Paenibacillus kamchatkensis strain B-2647.</title>
        <authorList>
            <person name="Karlyshev A.V."/>
            <person name="Kudryashova E.B."/>
        </authorList>
    </citation>
    <scope>NUCLEOTIDE SEQUENCE [LARGE SCALE GENOMIC DNA]</scope>
    <source>
        <strain evidence="4 5">VKM B-2647</strain>
    </source>
</reference>
<organism evidence="4 5">
    <name type="scientific">Gordoniibacillus kamchatkensis</name>
    <dbReference type="NCBI Taxonomy" id="1590651"/>
    <lineage>
        <taxon>Bacteria</taxon>
        <taxon>Bacillati</taxon>
        <taxon>Bacillota</taxon>
        <taxon>Bacilli</taxon>
        <taxon>Bacillales</taxon>
        <taxon>Paenibacillaceae</taxon>
        <taxon>Gordoniibacillus</taxon>
    </lineage>
</organism>
<dbReference type="Gene3D" id="2.180.10.10">
    <property type="entry name" value="RHS repeat-associated core"/>
    <property type="match status" value="1"/>
</dbReference>
<proteinExistence type="predicted"/>
<dbReference type="InterPro" id="IPR050708">
    <property type="entry name" value="T6SS_VgrG/RHS"/>
</dbReference>
<feature type="transmembrane region" description="Helical" evidence="2">
    <location>
        <begin position="587"/>
        <end position="606"/>
    </location>
</feature>
<keyword evidence="5" id="KW-1185">Reference proteome</keyword>
<dbReference type="PANTHER" id="PTHR32305">
    <property type="match status" value="1"/>
</dbReference>
<gene>
    <name evidence="4" type="ORF">SD70_07480</name>
</gene>
<evidence type="ECO:0000313" key="4">
    <source>
        <dbReference type="EMBL" id="KIL41464.1"/>
    </source>
</evidence>
<dbReference type="Pfam" id="PF25023">
    <property type="entry name" value="TEN_YD-shell"/>
    <property type="match status" value="2"/>
</dbReference>
<accession>A0ABR5AKC1</accession>
<evidence type="ECO:0000259" key="3">
    <source>
        <dbReference type="Pfam" id="PF25023"/>
    </source>
</evidence>
<protein>
    <recommendedName>
        <fullName evidence="3">Teneurin-like YD-shell domain-containing protein</fullName>
    </recommendedName>
</protein>
<keyword evidence="2" id="KW-1133">Transmembrane helix</keyword>
<evidence type="ECO:0000256" key="1">
    <source>
        <dbReference type="ARBA" id="ARBA00022737"/>
    </source>
</evidence>
<dbReference type="RefSeq" id="WP_041046976.1">
    <property type="nucleotide sequence ID" value="NZ_JXAK01000009.1"/>
</dbReference>
<dbReference type="InterPro" id="IPR022385">
    <property type="entry name" value="Rhs_assc_core"/>
</dbReference>
<dbReference type="PANTHER" id="PTHR32305:SF15">
    <property type="entry name" value="PROTEIN RHSA-RELATED"/>
    <property type="match status" value="1"/>
</dbReference>
<keyword evidence="2" id="KW-0812">Transmembrane</keyword>
<feature type="transmembrane region" description="Helical" evidence="2">
    <location>
        <begin position="561"/>
        <end position="581"/>
    </location>
</feature>
<dbReference type="InterPro" id="IPR056823">
    <property type="entry name" value="TEN-like_YD-shell"/>
</dbReference>
<keyword evidence="1" id="KW-0677">Repeat</keyword>
<comment type="caution">
    <text evidence="4">The sequence shown here is derived from an EMBL/GenBank/DDBJ whole genome shotgun (WGS) entry which is preliminary data.</text>
</comment>
<evidence type="ECO:0000313" key="5">
    <source>
        <dbReference type="Proteomes" id="UP000031967"/>
    </source>
</evidence>
<keyword evidence="2" id="KW-0472">Membrane</keyword>
<sequence>MTERVHIDTGTARYVFDAAGRLRFMLDADGAAQSPHSVLYWKYDRLGRPLEAGALPMVWDQALLQSYADEPYFPANGYWHRRLAYDCDDSGGIEGRIGRLYKTEMRSGTDQPEAVVTERYDYDRAGRIIRHMVRISAYDECDYVTDYVYNGLGDVRKIIYPSAGRTILYTYNMLGQIVAVGTEPLSAYYASYSYNADGSVGEEKLGPGLVTRTMHYNSLGWLVKIEDDEFFTEQLCYQDAQGQYLDGNVASAHVQFRTTARFGIGRPVDVRYEYAYDEFGQLIRATGNAHGGNLEEARYDANGNIMGMRVDGQLRSYAYGSQSNRLHDVNGKQFVYTPNGSLQSTAGISEIVYDRLLQLPVCVQANHLEISLQYDSGGERCLKRVKFHTWPGPIGGTEKKTAYLRGVGDYPLIEKRKVGGLETQSAYIYGPGGLIAVFDGENDWFISKDHLGSPRVIFGRDKQARAYYNYGPFGELLAGNSSSDALASSFSRGYTGQEFDSELGLYNFRARWYDPAIGRFYAPDPAYQFASPYVYAGNNPINMIDPTGGISGRALYIGMNVLGLGVMAGGIAASVIAGGVTGDWGKALGIGIPLSLVAGAVTGYGLSRFSMYLRYRSMRQLSNFVQGGRADQPLMIYAKNDFELYEDSLLIANWRGINRANIVPYGTDVRNIAHNNKIILNMHGAEEGGKSLVERSLANGNIKRRIIGGEEIADDLVQMGVFHASADKSNTQWFLDNLACRGGDGLDSTSARMQSRLSGHHQLKAAVKGRINDGFSVSNWLEIWPAGSTVVAFTKNYWISEAASRVGIFALGHYKYYGLESQPGLLRRIFSNY</sequence>
<evidence type="ECO:0000256" key="2">
    <source>
        <dbReference type="SAM" id="Phobius"/>
    </source>
</evidence>
<dbReference type="NCBIfam" id="TIGR03696">
    <property type="entry name" value="Rhs_assc_core"/>
    <property type="match status" value="1"/>
</dbReference>
<dbReference type="Proteomes" id="UP000031967">
    <property type="component" value="Unassembled WGS sequence"/>
</dbReference>